<gene>
    <name evidence="2" type="ORF">FB554_2869</name>
</gene>
<keyword evidence="1" id="KW-0472">Membrane</keyword>
<keyword evidence="1" id="KW-1133">Transmembrane helix</keyword>
<comment type="caution">
    <text evidence="2">The sequence shown here is derived from an EMBL/GenBank/DDBJ whole genome shotgun (WGS) entry which is preliminary data.</text>
</comment>
<dbReference type="AlphaFoldDB" id="A0A542XFU4"/>
<proteinExistence type="predicted"/>
<organism evidence="2 3">
    <name type="scientific">Barrientosiimonas humi</name>
    <dbReference type="NCBI Taxonomy" id="999931"/>
    <lineage>
        <taxon>Bacteria</taxon>
        <taxon>Bacillati</taxon>
        <taxon>Actinomycetota</taxon>
        <taxon>Actinomycetes</taxon>
        <taxon>Micrococcales</taxon>
        <taxon>Dermacoccaceae</taxon>
        <taxon>Barrientosiimonas</taxon>
    </lineage>
</organism>
<keyword evidence="3" id="KW-1185">Reference proteome</keyword>
<accession>A0A542XFU4</accession>
<protein>
    <submittedName>
        <fullName evidence="2">Uncharacterized protein</fullName>
    </submittedName>
</protein>
<evidence type="ECO:0000313" key="2">
    <source>
        <dbReference type="EMBL" id="TQL34692.1"/>
    </source>
</evidence>
<evidence type="ECO:0000256" key="1">
    <source>
        <dbReference type="SAM" id="Phobius"/>
    </source>
</evidence>
<dbReference type="RefSeq" id="WP_142007059.1">
    <property type="nucleotide sequence ID" value="NZ_CAJTBP010000001.1"/>
</dbReference>
<dbReference type="EMBL" id="VFOK01000001">
    <property type="protein sequence ID" value="TQL34692.1"/>
    <property type="molecule type" value="Genomic_DNA"/>
</dbReference>
<reference evidence="2 3" key="1">
    <citation type="submission" date="2019-06" db="EMBL/GenBank/DDBJ databases">
        <title>Sequencing the genomes of 1000 actinobacteria strains.</title>
        <authorList>
            <person name="Klenk H.-P."/>
        </authorList>
    </citation>
    <scope>NUCLEOTIDE SEQUENCE [LARGE SCALE GENOMIC DNA]</scope>
    <source>
        <strain evidence="2 3">DSM 24617</strain>
    </source>
</reference>
<sequence>MNRRVLTFVALAVSMLYGVLVGVADDRSVIAPVGGVVVALCWVAVGMFGRDPGEGRERRRVR</sequence>
<dbReference type="OrthoDB" id="4879531at2"/>
<keyword evidence="1" id="KW-0812">Transmembrane</keyword>
<feature type="transmembrane region" description="Helical" evidence="1">
    <location>
        <begin position="28"/>
        <end position="49"/>
    </location>
</feature>
<evidence type="ECO:0000313" key="3">
    <source>
        <dbReference type="Proteomes" id="UP000318336"/>
    </source>
</evidence>
<name>A0A542XFU4_9MICO</name>
<dbReference type="Proteomes" id="UP000318336">
    <property type="component" value="Unassembled WGS sequence"/>
</dbReference>